<feature type="transmembrane region" description="Helical" evidence="1">
    <location>
        <begin position="203"/>
        <end position="227"/>
    </location>
</feature>
<evidence type="ECO:0000313" key="2">
    <source>
        <dbReference type="EMBL" id="MBI6875663.1"/>
    </source>
</evidence>
<comment type="caution">
    <text evidence="2">The sequence shown here is derived from an EMBL/GenBank/DDBJ whole genome shotgun (WGS) entry which is preliminary data.</text>
</comment>
<protein>
    <submittedName>
        <fullName evidence="2">YibE/F family protein</fullName>
    </submittedName>
</protein>
<feature type="transmembrane region" description="Helical" evidence="1">
    <location>
        <begin position="12"/>
        <end position="30"/>
    </location>
</feature>
<reference evidence="2" key="1">
    <citation type="submission" date="2020-12" db="EMBL/GenBank/DDBJ databases">
        <title>Clostridium thailandense sp. nov., a novel acetogenic bacterium isolated from peat land soil in Thailand.</title>
        <authorList>
            <person name="Chaikitkaew S."/>
            <person name="Birkeland N.K."/>
        </authorList>
    </citation>
    <scope>NUCLEOTIDE SEQUENCE</scope>
    <source>
        <strain evidence="2">DSM 17425</strain>
    </source>
</reference>
<dbReference type="RefSeq" id="WP_211145004.1">
    <property type="nucleotide sequence ID" value="NZ_JAEEGB010000049.1"/>
</dbReference>
<dbReference type="AlphaFoldDB" id="A0A934I3L6"/>
<proteinExistence type="predicted"/>
<dbReference type="EMBL" id="JAEEGB010000049">
    <property type="protein sequence ID" value="MBI6875663.1"/>
    <property type="molecule type" value="Genomic_DNA"/>
</dbReference>
<dbReference type="InterPro" id="IPR012507">
    <property type="entry name" value="YibE_F"/>
</dbReference>
<dbReference type="PANTHER" id="PTHR41771:SF1">
    <property type="entry name" value="MEMBRANE PROTEIN"/>
    <property type="match status" value="1"/>
</dbReference>
<evidence type="ECO:0000313" key="3">
    <source>
        <dbReference type="Proteomes" id="UP000622687"/>
    </source>
</evidence>
<evidence type="ECO:0000256" key="1">
    <source>
        <dbReference type="SAM" id="Phobius"/>
    </source>
</evidence>
<feature type="transmembrane region" description="Helical" evidence="1">
    <location>
        <begin position="154"/>
        <end position="173"/>
    </location>
</feature>
<accession>A0A934I3L6</accession>
<feature type="transmembrane region" description="Helical" evidence="1">
    <location>
        <begin position="343"/>
        <end position="365"/>
    </location>
</feature>
<feature type="transmembrane region" description="Helical" evidence="1">
    <location>
        <begin position="306"/>
        <end position="323"/>
    </location>
</feature>
<dbReference type="Proteomes" id="UP000622687">
    <property type="component" value="Unassembled WGS sequence"/>
</dbReference>
<dbReference type="PANTHER" id="PTHR41771">
    <property type="entry name" value="MEMBRANE PROTEIN-RELATED"/>
    <property type="match status" value="1"/>
</dbReference>
<sequence>MQNFKLRLSKKSLIMLAFIIIIFSVSYLFLSKNESFYDKTIAKIISVDEKYSTAHGINGETEQIKNQKIKAVIMNGHHKGQEIELQNKASFSQINDLDLKVNDEVFVTVKEDANKNIVSSQIIDFKRDNYMGYTIMLFVVLILLIGGYKGFRSLCSVIINICIFLILVQLFLYGFNFTIGSIVASILFIILSITIVSGRNKKAFSAIVSTMIATLIAMLISLLVIKLNNWNGIHFEEMEFLTHAPENIFLTEILIGTLGGIMDIAISISSFVKERYDINPNIETKGLIKSGFELGKDIMGTMTNTLLFAYISGSMPIILLLFRNNYPISYIININMSLELIRAITGSIGVVLSIPISIYTSVFLIKKNKIGEV</sequence>
<keyword evidence="1" id="KW-1133">Transmembrane helix</keyword>
<feature type="transmembrane region" description="Helical" evidence="1">
    <location>
        <begin position="179"/>
        <end position="196"/>
    </location>
</feature>
<keyword evidence="3" id="KW-1185">Reference proteome</keyword>
<organism evidence="2 3">
    <name type="scientific">Clostridium aciditolerans</name>
    <dbReference type="NCBI Taxonomy" id="339861"/>
    <lineage>
        <taxon>Bacteria</taxon>
        <taxon>Bacillati</taxon>
        <taxon>Bacillota</taxon>
        <taxon>Clostridia</taxon>
        <taxon>Eubacteriales</taxon>
        <taxon>Clostridiaceae</taxon>
        <taxon>Clostridium</taxon>
    </lineage>
</organism>
<gene>
    <name evidence="2" type="ORF">I6U51_23620</name>
</gene>
<keyword evidence="1" id="KW-0472">Membrane</keyword>
<name>A0A934I3L6_9CLOT</name>
<keyword evidence="1" id="KW-0812">Transmembrane</keyword>
<feature type="transmembrane region" description="Helical" evidence="1">
    <location>
        <begin position="130"/>
        <end position="147"/>
    </location>
</feature>
<feature type="transmembrane region" description="Helical" evidence="1">
    <location>
        <begin position="247"/>
        <end position="266"/>
    </location>
</feature>
<dbReference type="Pfam" id="PF07907">
    <property type="entry name" value="YibE_F"/>
    <property type="match status" value="1"/>
</dbReference>